<organism evidence="2 3">
    <name type="scientific">Kyrpidia spormannii</name>
    <dbReference type="NCBI Taxonomy" id="2055160"/>
    <lineage>
        <taxon>Bacteria</taxon>
        <taxon>Bacillati</taxon>
        <taxon>Bacillota</taxon>
        <taxon>Bacilli</taxon>
        <taxon>Bacillales</taxon>
        <taxon>Alicyclobacillaceae</taxon>
        <taxon>Kyrpidia</taxon>
    </lineage>
</organism>
<reference evidence="3" key="1">
    <citation type="submission" date="2017-11" db="EMBL/GenBank/DDBJ databases">
        <title>Complete Genome Sequence of Kyrpidia sp. Strain EA-1, a thermophilic, hydrogen-oxidizing Bacterium, isolated from the Azores.</title>
        <authorList>
            <person name="Reiner J.E."/>
            <person name="Lapp C.J."/>
            <person name="Bunk B."/>
            <person name="Gescher J."/>
        </authorList>
    </citation>
    <scope>NUCLEOTIDE SEQUENCE [LARGE SCALE GENOMIC DNA]</scope>
    <source>
        <strain evidence="3">EA-1</strain>
    </source>
</reference>
<dbReference type="GO" id="GO:0004622">
    <property type="term" value="F:phosphatidylcholine lysophospholipase activity"/>
    <property type="evidence" value="ECO:0007669"/>
    <property type="project" value="TreeGrafter"/>
</dbReference>
<dbReference type="PANTHER" id="PTHR30383">
    <property type="entry name" value="THIOESTERASE 1/PROTEASE 1/LYSOPHOSPHOLIPASE L1"/>
    <property type="match status" value="1"/>
</dbReference>
<dbReference type="InterPro" id="IPR036514">
    <property type="entry name" value="SGNH_hydro_sf"/>
</dbReference>
<evidence type="ECO:0000313" key="3">
    <source>
        <dbReference type="Proteomes" id="UP000231932"/>
    </source>
</evidence>
<keyword evidence="3" id="KW-1185">Reference proteome</keyword>
<dbReference type="OrthoDB" id="2513075at2"/>
<dbReference type="PANTHER" id="PTHR30383:SF5">
    <property type="entry name" value="SGNH HYDROLASE-TYPE ESTERASE DOMAIN-CONTAINING PROTEIN"/>
    <property type="match status" value="1"/>
</dbReference>
<protein>
    <submittedName>
        <fullName evidence="2">GDSL family lipase</fullName>
    </submittedName>
</protein>
<name>A0A2K8N5E9_9BACL</name>
<dbReference type="Pfam" id="PF13472">
    <property type="entry name" value="Lipase_GDSL_2"/>
    <property type="match status" value="1"/>
</dbReference>
<dbReference type="KEGG" id="kyr:CVV65_06150"/>
<dbReference type="InterPro" id="IPR051532">
    <property type="entry name" value="Ester_Hydrolysis_Enzymes"/>
</dbReference>
<evidence type="ECO:0000313" key="2">
    <source>
        <dbReference type="EMBL" id="ATY84579.1"/>
    </source>
</evidence>
<dbReference type="Proteomes" id="UP000231932">
    <property type="component" value="Chromosome"/>
</dbReference>
<dbReference type="AlphaFoldDB" id="A0A2K8N5E9"/>
<evidence type="ECO:0000259" key="1">
    <source>
        <dbReference type="Pfam" id="PF13472"/>
    </source>
</evidence>
<dbReference type="EMBL" id="CP024955">
    <property type="protein sequence ID" value="ATY84579.1"/>
    <property type="molecule type" value="Genomic_DNA"/>
</dbReference>
<dbReference type="SUPFAM" id="SSF52266">
    <property type="entry name" value="SGNH hydrolase"/>
    <property type="match status" value="1"/>
</dbReference>
<feature type="domain" description="SGNH hydrolase-type esterase" evidence="1">
    <location>
        <begin position="5"/>
        <end position="213"/>
    </location>
</feature>
<dbReference type="RefSeq" id="WP_100667396.1">
    <property type="nucleotide sequence ID" value="NZ_CP024955.1"/>
</dbReference>
<proteinExistence type="predicted"/>
<accession>A0A2K8N5E9</accession>
<dbReference type="InterPro" id="IPR013830">
    <property type="entry name" value="SGNH_hydro"/>
</dbReference>
<dbReference type="Gene3D" id="3.40.50.1110">
    <property type="entry name" value="SGNH hydrolase"/>
    <property type="match status" value="1"/>
</dbReference>
<gene>
    <name evidence="2" type="ORF">CVV65_06150</name>
</gene>
<sequence>MKIVCFGDSVTRGISFFRGRLRIQRQNYPYFLQERLDGEGRDIQVVNKGVWNDTSTHLLQRLKADVLDLDPDLVLIEIGGNDCNFRWDEVAASPHDVHEPIVPLREYLENVTRLVKEIDGRGTLPVLLTLLPLDPVRYYRHLVRFYGDKLGHWIGLCGGIEHWHGMYNRFLRRLISDLNISWIDLRNRFKRKGDLQELLSDDGVHPLPTGYRAMAECILEGLIELGLAKPARG</sequence>